<proteinExistence type="predicted"/>
<dbReference type="Proteomes" id="UP001215078">
    <property type="component" value="Unassembled WGS sequence"/>
</dbReference>
<keyword evidence="1" id="KW-0732">Signal</keyword>
<protein>
    <submittedName>
        <fullName evidence="5">Glycan-binding surface protein</fullName>
    </submittedName>
</protein>
<feature type="signal peptide" evidence="1">
    <location>
        <begin position="1"/>
        <end position="24"/>
    </location>
</feature>
<dbReference type="InterPro" id="IPR013783">
    <property type="entry name" value="Ig-like_fold"/>
</dbReference>
<evidence type="ECO:0000259" key="2">
    <source>
        <dbReference type="Pfam" id="PF01833"/>
    </source>
</evidence>
<dbReference type="InterPro" id="IPR002909">
    <property type="entry name" value="IPT_dom"/>
</dbReference>
<dbReference type="GO" id="GO:0030247">
    <property type="term" value="F:polysaccharide binding"/>
    <property type="evidence" value="ECO:0007669"/>
    <property type="project" value="InterPro"/>
</dbReference>
<gene>
    <name evidence="4" type="ORF">F3B90_04985</name>
    <name evidence="5" type="ORF">PQ628_16005</name>
</gene>
<dbReference type="SUPFAM" id="SSF81296">
    <property type="entry name" value="E set domains"/>
    <property type="match status" value="2"/>
</dbReference>
<dbReference type="EMBL" id="VWFP01000003">
    <property type="protein sequence ID" value="KAA4629489.1"/>
    <property type="molecule type" value="Genomic_DNA"/>
</dbReference>
<accession>A0A1Y4PVB9</accession>
<reference evidence="4 6" key="1">
    <citation type="journal article" date="2019" name="Nat. Med.">
        <title>A library of human gut bacterial isolates paired with longitudinal multiomics data enables mechanistic microbiome research.</title>
        <authorList>
            <person name="Poyet M."/>
            <person name="Groussin M."/>
            <person name="Gibbons S.M."/>
            <person name="Avila-Pacheco J."/>
            <person name="Jiang X."/>
            <person name="Kearney S.M."/>
            <person name="Perrotta A.R."/>
            <person name="Berdy B."/>
            <person name="Zhao S."/>
            <person name="Lieberman T.D."/>
            <person name="Swanson P.K."/>
            <person name="Smith M."/>
            <person name="Roesemann S."/>
            <person name="Alexander J.E."/>
            <person name="Rich S.A."/>
            <person name="Livny J."/>
            <person name="Vlamakis H."/>
            <person name="Clish C."/>
            <person name="Bullock K."/>
            <person name="Deik A."/>
            <person name="Scott J."/>
            <person name="Pierce K.A."/>
            <person name="Xavier R.J."/>
            <person name="Alm E.J."/>
        </authorList>
    </citation>
    <scope>NUCLEOTIDE SEQUENCE [LARGE SCALE GENOMIC DNA]</scope>
    <source>
        <strain evidence="4 6">BIOML-A15</strain>
    </source>
</reference>
<feature type="domain" description="IPT/TIG" evidence="2">
    <location>
        <begin position="232"/>
        <end position="305"/>
    </location>
</feature>
<dbReference type="Proteomes" id="UP000424805">
    <property type="component" value="Unassembled WGS sequence"/>
</dbReference>
<name>A0A1Y4PVB9_BACOV</name>
<dbReference type="Pfam" id="PF18329">
    <property type="entry name" value="SGBP_B_XBD"/>
    <property type="match status" value="1"/>
</dbReference>
<dbReference type="Gene3D" id="2.60.40.10">
    <property type="entry name" value="Immunoglobulins"/>
    <property type="match status" value="3"/>
</dbReference>
<dbReference type="PROSITE" id="PS51257">
    <property type="entry name" value="PROKAR_LIPOPROTEIN"/>
    <property type="match status" value="1"/>
</dbReference>
<evidence type="ECO:0000259" key="3">
    <source>
        <dbReference type="Pfam" id="PF18329"/>
    </source>
</evidence>
<sequence>MKSIYKYLDTRLFLIGLLVLPFLAVVSCQNDDDDAIPVIHYIRVTDPAKADSTFTDVNPGTMIVVVGEHLGGTQKVYINDQEVSFNRNYVTSTSIILTVPNELELTGQNPELKGEIRIETEHGVAAYNMHVLSPAPYITRISATYPIKPGDQMTVIGGNFYEVQAVYLSIEQPAKDGTRPIDVQEITNYEVNNKYSQITLTAPANLLEEGYLVVECYTSSAVTEFKKNGPKPVVTAVSSTMPVVGSTVTITGQNFIEVSRVNINGEFDIPVGDITTSNTFDEISFVLPQAPTQSGHISVTAIGGTVESAEIFYPLENVILNYDGIGSHVWGDCSFVVADGSSAPYVSNGTCLGITGTVSASNYWWKQSYSNAQWVNTSIIPGNTPIDDLKLQFECFVKEVFTGPVFQIAMCENFDAALNGYVPVSSFTGKTETGKWMQCSVSLSSVVADATYQDFLNRNSTHIGVYATNPGSSQATIEVYFDNFRIVRK</sequence>
<dbReference type="EMBL" id="JAQQPO010000019">
    <property type="protein sequence ID" value="MDC7959710.1"/>
    <property type="molecule type" value="Genomic_DNA"/>
</dbReference>
<dbReference type="InterPro" id="IPR014756">
    <property type="entry name" value="Ig_E-set"/>
</dbReference>
<reference evidence="5" key="2">
    <citation type="submission" date="2022-10" db="EMBL/GenBank/DDBJ databases">
        <title>Human gut microbiome strain richness.</title>
        <authorList>
            <person name="Chen-Liaw A."/>
        </authorList>
    </citation>
    <scope>NUCLEOTIDE SEQUENCE</scope>
    <source>
        <strain evidence="5">RTP21484st1_H8_RTP21484_190118</strain>
    </source>
</reference>
<dbReference type="RefSeq" id="WP_004323986.1">
    <property type="nucleotide sequence ID" value="NZ_CACRTD010000025.1"/>
</dbReference>
<dbReference type="InterPro" id="IPR040475">
    <property type="entry name" value="SGBP_B_XBD"/>
</dbReference>
<feature type="domain" description="Surface glycan-binding protein B xyloglucan binding" evidence="3">
    <location>
        <begin position="316"/>
        <end position="488"/>
    </location>
</feature>
<evidence type="ECO:0000256" key="1">
    <source>
        <dbReference type="SAM" id="SignalP"/>
    </source>
</evidence>
<feature type="chain" id="PRO_5042691874" evidence="1">
    <location>
        <begin position="25"/>
        <end position="489"/>
    </location>
</feature>
<dbReference type="AlphaFoldDB" id="A0A1Y4PVB9"/>
<organism evidence="4 6">
    <name type="scientific">Bacteroides ovatus</name>
    <dbReference type="NCBI Taxonomy" id="28116"/>
    <lineage>
        <taxon>Bacteria</taxon>
        <taxon>Pseudomonadati</taxon>
        <taxon>Bacteroidota</taxon>
        <taxon>Bacteroidia</taxon>
        <taxon>Bacteroidales</taxon>
        <taxon>Bacteroidaceae</taxon>
        <taxon>Bacteroides</taxon>
    </lineage>
</organism>
<comment type="caution">
    <text evidence="4">The sequence shown here is derived from an EMBL/GenBank/DDBJ whole genome shotgun (WGS) entry which is preliminary data.</text>
</comment>
<evidence type="ECO:0000313" key="5">
    <source>
        <dbReference type="EMBL" id="MDC7959710.1"/>
    </source>
</evidence>
<evidence type="ECO:0000313" key="6">
    <source>
        <dbReference type="Proteomes" id="UP000424805"/>
    </source>
</evidence>
<dbReference type="Pfam" id="PF01833">
    <property type="entry name" value="TIG"/>
    <property type="match status" value="1"/>
</dbReference>
<evidence type="ECO:0000313" key="4">
    <source>
        <dbReference type="EMBL" id="KAA4629489.1"/>
    </source>
</evidence>